<evidence type="ECO:0000313" key="2">
    <source>
        <dbReference type="Proteomes" id="UP001391051"/>
    </source>
</evidence>
<organism evidence="1 2">
    <name type="scientific">Apiospora aurea</name>
    <dbReference type="NCBI Taxonomy" id="335848"/>
    <lineage>
        <taxon>Eukaryota</taxon>
        <taxon>Fungi</taxon>
        <taxon>Dikarya</taxon>
        <taxon>Ascomycota</taxon>
        <taxon>Pezizomycotina</taxon>
        <taxon>Sordariomycetes</taxon>
        <taxon>Xylariomycetidae</taxon>
        <taxon>Amphisphaeriales</taxon>
        <taxon>Apiosporaceae</taxon>
        <taxon>Apiospora</taxon>
    </lineage>
</organism>
<evidence type="ECO:0000313" key="1">
    <source>
        <dbReference type="EMBL" id="KAK7951763.1"/>
    </source>
</evidence>
<gene>
    <name evidence="1" type="ORF">PG986_007491</name>
</gene>
<sequence length="161" mass="18317">MCSHVTSVFGNRSRHSVTSDKGIFEELKRDLVDYRIRCWLANATYTKDSPLAAFSFDHIGQQSSQDPKVMFISTNNPDWYLRVTLYDELQNDEALDPLTKQQLEDARHSLSNTIQQNTELVVALDILLDEDIEELSICGLWDSELLAGLGRTEKVGCTDYL</sequence>
<reference evidence="1 2" key="1">
    <citation type="submission" date="2023-01" db="EMBL/GenBank/DDBJ databases">
        <title>Analysis of 21 Apiospora genomes using comparative genomics revels a genus with tremendous synthesis potential of carbohydrate active enzymes and secondary metabolites.</title>
        <authorList>
            <person name="Sorensen T."/>
        </authorList>
    </citation>
    <scope>NUCLEOTIDE SEQUENCE [LARGE SCALE GENOMIC DNA]</scope>
    <source>
        <strain evidence="1 2">CBS 24483</strain>
    </source>
</reference>
<protein>
    <recommendedName>
        <fullName evidence="3">HNH nuclease domain-containing protein</fullName>
    </recommendedName>
</protein>
<dbReference type="EMBL" id="JAQQWE010000005">
    <property type="protein sequence ID" value="KAK7951763.1"/>
    <property type="molecule type" value="Genomic_DNA"/>
</dbReference>
<keyword evidence="2" id="KW-1185">Reference proteome</keyword>
<name>A0ABR1QCQ9_9PEZI</name>
<evidence type="ECO:0008006" key="3">
    <source>
        <dbReference type="Google" id="ProtNLM"/>
    </source>
</evidence>
<comment type="caution">
    <text evidence="1">The sequence shown here is derived from an EMBL/GenBank/DDBJ whole genome shotgun (WGS) entry which is preliminary data.</text>
</comment>
<accession>A0ABR1QCQ9</accession>
<proteinExistence type="predicted"/>
<dbReference type="GeneID" id="92076775"/>
<dbReference type="RefSeq" id="XP_066699825.1">
    <property type="nucleotide sequence ID" value="XM_066843713.1"/>
</dbReference>
<dbReference type="Proteomes" id="UP001391051">
    <property type="component" value="Unassembled WGS sequence"/>
</dbReference>